<dbReference type="GO" id="GO:0010090">
    <property type="term" value="P:trichome morphogenesis"/>
    <property type="evidence" value="ECO:0007669"/>
    <property type="project" value="InterPro"/>
</dbReference>
<dbReference type="InterPro" id="IPR036236">
    <property type="entry name" value="Znf_C2H2_sf"/>
</dbReference>
<evidence type="ECO:0000256" key="1">
    <source>
        <dbReference type="PROSITE-ProRule" id="PRU00042"/>
    </source>
</evidence>
<reference evidence="4" key="1">
    <citation type="submission" date="2013-01" db="EMBL/GenBank/DDBJ databases">
        <title>Draft Genome Sequence of a Mulberry Tree, Morus notabilis C.K. Schneid.</title>
        <authorList>
            <person name="He N."/>
            <person name="Zhao S."/>
        </authorList>
    </citation>
    <scope>NUCLEOTIDE SEQUENCE</scope>
</reference>
<sequence>MSDHRNPSSSLKLFGFPITENGEVVVPSTEQRAERTSWEMENRKFKCQFCRRVFANSQALGGHQNAHKRERQRVSAQFQGRPVVGPVLSPHAVRSSAATSIYASRFAANYCNSNGIINGNYNNPSSQEVLPTYRTFPSQYYNCLVSRPVLLQQELATKPEVGVDLHLKLSLSG</sequence>
<gene>
    <name evidence="3" type="ORF">L484_007457</name>
</gene>
<dbReference type="OrthoDB" id="772256at2759"/>
<dbReference type="GO" id="GO:0000976">
    <property type="term" value="F:transcription cis-regulatory region binding"/>
    <property type="evidence" value="ECO:0007669"/>
    <property type="project" value="TreeGrafter"/>
</dbReference>
<keyword evidence="4" id="KW-1185">Reference proteome</keyword>
<keyword evidence="1" id="KW-0862">Zinc</keyword>
<name>W9RTV7_9ROSA</name>
<dbReference type="GO" id="GO:0009736">
    <property type="term" value="P:cytokinin-activated signaling pathway"/>
    <property type="evidence" value="ECO:0007669"/>
    <property type="project" value="TreeGrafter"/>
</dbReference>
<dbReference type="GO" id="GO:0009740">
    <property type="term" value="P:gibberellic acid mediated signaling pathway"/>
    <property type="evidence" value="ECO:0007669"/>
    <property type="project" value="TreeGrafter"/>
</dbReference>
<dbReference type="PROSITE" id="PS50157">
    <property type="entry name" value="ZINC_FINGER_C2H2_2"/>
    <property type="match status" value="1"/>
</dbReference>
<accession>W9RTV7</accession>
<dbReference type="eggNOG" id="ENOG502SZXS">
    <property type="taxonomic scope" value="Eukaryota"/>
</dbReference>
<evidence type="ECO:0000313" key="3">
    <source>
        <dbReference type="EMBL" id="EXB95707.1"/>
    </source>
</evidence>
<dbReference type="PANTHER" id="PTHR46353:SF11">
    <property type="entry name" value="C2H2-TYPE DOMAIN-CONTAINING PROTEIN"/>
    <property type="match status" value="1"/>
</dbReference>
<dbReference type="InterPro" id="IPR044299">
    <property type="entry name" value="GIS3/ZFP5/ZFP6"/>
</dbReference>
<dbReference type="PROSITE" id="PS00028">
    <property type="entry name" value="ZINC_FINGER_C2H2_1"/>
    <property type="match status" value="1"/>
</dbReference>
<dbReference type="STRING" id="981085.W9RTV7"/>
<keyword evidence="1" id="KW-0479">Metal-binding</keyword>
<dbReference type="AlphaFoldDB" id="W9RTV7"/>
<dbReference type="GO" id="GO:0005634">
    <property type="term" value="C:nucleus"/>
    <property type="evidence" value="ECO:0007669"/>
    <property type="project" value="TreeGrafter"/>
</dbReference>
<evidence type="ECO:0000259" key="2">
    <source>
        <dbReference type="PROSITE" id="PS50157"/>
    </source>
</evidence>
<keyword evidence="1" id="KW-0863">Zinc-finger</keyword>
<dbReference type="GO" id="GO:0008270">
    <property type="term" value="F:zinc ion binding"/>
    <property type="evidence" value="ECO:0007669"/>
    <property type="project" value="UniProtKB-KW"/>
</dbReference>
<evidence type="ECO:0000313" key="4">
    <source>
        <dbReference type="Proteomes" id="UP000030645"/>
    </source>
</evidence>
<dbReference type="GO" id="GO:0003700">
    <property type="term" value="F:DNA-binding transcription factor activity"/>
    <property type="evidence" value="ECO:0007669"/>
    <property type="project" value="TreeGrafter"/>
</dbReference>
<dbReference type="PANTHER" id="PTHR46353">
    <property type="entry name" value="ZINC FINGER PROTEIN 5"/>
    <property type="match status" value="1"/>
</dbReference>
<dbReference type="Proteomes" id="UP000030645">
    <property type="component" value="Unassembled WGS sequence"/>
</dbReference>
<dbReference type="Gene3D" id="3.30.160.60">
    <property type="entry name" value="Classic Zinc Finger"/>
    <property type="match status" value="1"/>
</dbReference>
<organism evidence="3 4">
    <name type="scientific">Morus notabilis</name>
    <dbReference type="NCBI Taxonomy" id="981085"/>
    <lineage>
        <taxon>Eukaryota</taxon>
        <taxon>Viridiplantae</taxon>
        <taxon>Streptophyta</taxon>
        <taxon>Embryophyta</taxon>
        <taxon>Tracheophyta</taxon>
        <taxon>Spermatophyta</taxon>
        <taxon>Magnoliopsida</taxon>
        <taxon>eudicotyledons</taxon>
        <taxon>Gunneridae</taxon>
        <taxon>Pentapetalae</taxon>
        <taxon>rosids</taxon>
        <taxon>fabids</taxon>
        <taxon>Rosales</taxon>
        <taxon>Moraceae</taxon>
        <taxon>Moreae</taxon>
        <taxon>Morus</taxon>
    </lineage>
</organism>
<proteinExistence type="predicted"/>
<dbReference type="InterPro" id="IPR013087">
    <property type="entry name" value="Znf_C2H2_type"/>
</dbReference>
<feature type="domain" description="C2H2-type" evidence="2">
    <location>
        <begin position="45"/>
        <end position="72"/>
    </location>
</feature>
<dbReference type="EMBL" id="KE345220">
    <property type="protein sequence ID" value="EXB95707.1"/>
    <property type="molecule type" value="Genomic_DNA"/>
</dbReference>
<protein>
    <submittedName>
        <fullName evidence="3">Zinc finger protein 6</fullName>
    </submittedName>
</protein>
<dbReference type="SUPFAM" id="SSF57667">
    <property type="entry name" value="beta-beta-alpha zinc fingers"/>
    <property type="match status" value="1"/>
</dbReference>
<dbReference type="KEGG" id="mnt:21390855"/>